<dbReference type="eggNOG" id="COG2755">
    <property type="taxonomic scope" value="Bacteria"/>
</dbReference>
<feature type="signal peptide" evidence="1">
    <location>
        <begin position="1"/>
        <end position="36"/>
    </location>
</feature>
<sequence>MSTRHSRAAGHRLRNRIAATATAALAVAGIAAGAIAISGDGAPAAEADGGLAVLVGDSLPANPDIYNYLAGKGVSLPDPILSRTGCGTDNRFADAIASSSGQNVQNYTCAGASYRTGGAHVIDQVNEAAANGDIAGATVYMLAGANDTYPYILNDHMPVSEIQENLKNSIADAVRAAKNAGAADVKVLGMPHITNAAGEVCAINLIPDVNVPTFGVNISEVEWAMEQAGIDGAAAGGGRFVSLKAASEGHEMCSNDRYIVGIIDTTSTRRNLPLHMTDEGHSVLGAYAGLA</sequence>
<dbReference type="OrthoDB" id="4529562at2"/>
<dbReference type="Proteomes" id="UP000014809">
    <property type="component" value="Chromosome"/>
</dbReference>
<evidence type="ECO:0000256" key="1">
    <source>
        <dbReference type="SAM" id="SignalP"/>
    </source>
</evidence>
<keyword evidence="1" id="KW-0732">Signal</keyword>
<proteinExistence type="predicted"/>
<feature type="chain" id="PRO_5039140106" evidence="1">
    <location>
        <begin position="37"/>
        <end position="291"/>
    </location>
</feature>
<dbReference type="AlphaFoldDB" id="S4XDL0"/>
<name>S4XDL0_9CORY</name>
<dbReference type="PATRIC" id="fig|1200352.3.peg.18"/>
<gene>
    <name evidence="2" type="ORF">A606_00085</name>
</gene>
<accession>S4XDL0</accession>
<evidence type="ECO:0000313" key="2">
    <source>
        <dbReference type="EMBL" id="AGP29675.1"/>
    </source>
</evidence>
<dbReference type="KEGG" id="cter:A606_00085"/>
<protein>
    <submittedName>
        <fullName evidence="2">Secreted esterase A</fullName>
    </submittedName>
</protein>
<dbReference type="EMBL" id="CP003696">
    <property type="protein sequence ID" value="AGP29675.1"/>
    <property type="molecule type" value="Genomic_DNA"/>
</dbReference>
<reference evidence="2 3" key="1">
    <citation type="submission" date="2012-06" db="EMBL/GenBank/DDBJ databases">
        <title>Complete genome sequence of Corynebacterium terpenotabidum Y-11 (=DSM 44721).</title>
        <authorList>
            <person name="Ruckert C."/>
            <person name="Albersmeier A."/>
            <person name="Al-Dilaimi A."/>
            <person name="Szczepanowski R."/>
            <person name="Kalinowski J."/>
        </authorList>
    </citation>
    <scope>NUCLEOTIDE SEQUENCE [LARGE SCALE GENOMIC DNA]</scope>
    <source>
        <strain evidence="2 3">Y-11</strain>
    </source>
</reference>
<evidence type="ECO:0000313" key="3">
    <source>
        <dbReference type="Proteomes" id="UP000014809"/>
    </source>
</evidence>
<dbReference type="Gene3D" id="3.40.50.1110">
    <property type="entry name" value="SGNH hydrolase"/>
    <property type="match status" value="1"/>
</dbReference>
<dbReference type="InterPro" id="IPR036514">
    <property type="entry name" value="SGNH_hydro_sf"/>
</dbReference>
<organism evidence="2 3">
    <name type="scientific">Corynebacterium terpenotabidum Y-11</name>
    <dbReference type="NCBI Taxonomy" id="1200352"/>
    <lineage>
        <taxon>Bacteria</taxon>
        <taxon>Bacillati</taxon>
        <taxon>Actinomycetota</taxon>
        <taxon>Actinomycetes</taxon>
        <taxon>Mycobacteriales</taxon>
        <taxon>Corynebacteriaceae</taxon>
        <taxon>Corynebacterium</taxon>
    </lineage>
</organism>
<dbReference type="SUPFAM" id="SSF52266">
    <property type="entry name" value="SGNH hydrolase"/>
    <property type="match status" value="1"/>
</dbReference>
<dbReference type="HOGENOM" id="CLU_038449_2_1_11"/>
<keyword evidence="3" id="KW-1185">Reference proteome</keyword>
<dbReference type="RefSeq" id="WP_020440040.1">
    <property type="nucleotide sequence ID" value="NC_021663.1"/>
</dbReference>